<evidence type="ECO:0000313" key="4">
    <source>
        <dbReference type="Proteomes" id="UP000253772"/>
    </source>
</evidence>
<dbReference type="Gene3D" id="1.10.12.10">
    <property type="entry name" value="Lyase 2-enoyl-coa Hydratase, Chain A, domain 2"/>
    <property type="match status" value="1"/>
</dbReference>
<evidence type="ECO:0000313" key="3">
    <source>
        <dbReference type="EMBL" id="QBP12397.1"/>
    </source>
</evidence>
<dbReference type="EMBL" id="CP037901">
    <property type="protein sequence ID" value="QBP12397.1"/>
    <property type="molecule type" value="Genomic_DNA"/>
</dbReference>
<dbReference type="RefSeq" id="WP_017511066.1">
    <property type="nucleotide sequence ID" value="NZ_CP026544.1"/>
</dbReference>
<dbReference type="InterPro" id="IPR014748">
    <property type="entry name" value="Enoyl-CoA_hydra_C"/>
</dbReference>
<dbReference type="CDD" id="cd06558">
    <property type="entry name" value="crotonase-like"/>
    <property type="match status" value="1"/>
</dbReference>
<dbReference type="PANTHER" id="PTHR11941:SF54">
    <property type="entry name" value="ENOYL-COA HYDRATASE, MITOCHONDRIAL"/>
    <property type="match status" value="1"/>
</dbReference>
<evidence type="ECO:0000256" key="2">
    <source>
        <dbReference type="ARBA" id="ARBA00023239"/>
    </source>
</evidence>
<gene>
    <name evidence="3" type="ORF">DDF84_021895</name>
</gene>
<dbReference type="PANTHER" id="PTHR11941">
    <property type="entry name" value="ENOYL-COA HYDRATASE-RELATED"/>
    <property type="match status" value="1"/>
</dbReference>
<keyword evidence="2 3" id="KW-0456">Lyase</keyword>
<dbReference type="GO" id="GO:0004300">
    <property type="term" value="F:enoyl-CoA hydratase activity"/>
    <property type="evidence" value="ECO:0007669"/>
    <property type="project" value="UniProtKB-EC"/>
</dbReference>
<protein>
    <submittedName>
        <fullName evidence="3">Enoyl-CoA hydratase</fullName>
        <ecNumber evidence="3">4.2.1.17</ecNumber>
    </submittedName>
</protein>
<accession>A0A2L0X360</accession>
<dbReference type="OrthoDB" id="9148881at2"/>
<dbReference type="NCBIfam" id="NF004781">
    <property type="entry name" value="PRK06127.1"/>
    <property type="match status" value="1"/>
</dbReference>
<dbReference type="SUPFAM" id="SSF52096">
    <property type="entry name" value="ClpP/crotonase"/>
    <property type="match status" value="1"/>
</dbReference>
<name>A0A2L0X360_9BURK</name>
<evidence type="ECO:0000256" key="1">
    <source>
        <dbReference type="ARBA" id="ARBA00005254"/>
    </source>
</evidence>
<dbReference type="Proteomes" id="UP000253772">
    <property type="component" value="Chromosome c2"/>
</dbReference>
<dbReference type="EC" id="4.2.1.17" evidence="3"/>
<proteinExistence type="inferred from homology"/>
<sequence length="274" mass="29421">MNSTRILEGEITDALLVEKRGNTGWITFNDPGRHNAVSFDMWAAVPKALAAFEQDDDIRAVVLTGAGERAFVSGANISQFDKLRSGDEAVAAYEQVAEAAQLALYDYAKPTLARIKGYCIGGGMNIALCCDIRIASADSTFAIPAGKLGLGYRLTAIRNLVTTVGAANALEIFLTANRYAAAEAKALGLIHHVTDTPDAADLDAALQVRLDQIAANAPLTLRAGKRMIRQLQQLGPEVDIAAMQQLVMQCFASDDYREGKRAFAEKRSPVFTGK</sequence>
<dbReference type="GO" id="GO:0006635">
    <property type="term" value="P:fatty acid beta-oxidation"/>
    <property type="evidence" value="ECO:0007669"/>
    <property type="project" value="TreeGrafter"/>
</dbReference>
<reference evidence="3 4" key="1">
    <citation type="submission" date="2019-03" db="EMBL/GenBank/DDBJ databases">
        <title>Comparative insights into the high quality Complete genome sequence of highly metal resistant Cupriavidus metallidurans strain BS1 isolated from a gold-copper mine.</title>
        <authorList>
            <person name="Mazhar H.S."/>
            <person name="Rensing C."/>
        </authorList>
    </citation>
    <scope>NUCLEOTIDE SEQUENCE [LARGE SCALE GENOMIC DNA]</scope>
    <source>
        <strain evidence="3 4">BS1</strain>
    </source>
</reference>
<dbReference type="InterPro" id="IPR029045">
    <property type="entry name" value="ClpP/crotonase-like_dom_sf"/>
</dbReference>
<organism evidence="3 4">
    <name type="scientific">Cupriavidus metallidurans</name>
    <dbReference type="NCBI Taxonomy" id="119219"/>
    <lineage>
        <taxon>Bacteria</taxon>
        <taxon>Pseudomonadati</taxon>
        <taxon>Pseudomonadota</taxon>
        <taxon>Betaproteobacteria</taxon>
        <taxon>Burkholderiales</taxon>
        <taxon>Burkholderiaceae</taxon>
        <taxon>Cupriavidus</taxon>
    </lineage>
</organism>
<dbReference type="Pfam" id="PF00378">
    <property type="entry name" value="ECH_1"/>
    <property type="match status" value="1"/>
</dbReference>
<dbReference type="AlphaFoldDB" id="A0A2L0X360"/>
<dbReference type="Gene3D" id="3.90.226.10">
    <property type="entry name" value="2-enoyl-CoA Hydratase, Chain A, domain 1"/>
    <property type="match status" value="1"/>
</dbReference>
<comment type="similarity">
    <text evidence="1">Belongs to the enoyl-CoA hydratase/isomerase family.</text>
</comment>
<dbReference type="InterPro" id="IPR001753">
    <property type="entry name" value="Enoyl-CoA_hydra/iso"/>
</dbReference>